<dbReference type="EMBL" id="KL198012">
    <property type="protein sequence ID" value="KDQ24099.1"/>
    <property type="molecule type" value="Genomic_DNA"/>
</dbReference>
<evidence type="ECO:0000256" key="1">
    <source>
        <dbReference type="SAM" id="MobiDB-lite"/>
    </source>
</evidence>
<name>A0A067N8B7_PLEO1</name>
<accession>A0A067N8B7</accession>
<dbReference type="InParanoid" id="A0A067N8B7"/>
<dbReference type="Proteomes" id="UP000027073">
    <property type="component" value="Unassembled WGS sequence"/>
</dbReference>
<protein>
    <submittedName>
        <fullName evidence="2">Uncharacterized protein</fullName>
    </submittedName>
</protein>
<sequence length="150" mass="16381">MMGVSTLPPIDIRRRDKRTLCAITLASRRHFHNIADPVMYPVVALQDDLTVATDWLDQESAADVRDFRPSGGRMALCILEASSSISLSAAKPDVNSFAESAPEERTWKVSTSPAQHPRTPPSPICTQSAGALRLRAEPRSDTFLRVAAVP</sequence>
<reference evidence="3" key="1">
    <citation type="journal article" date="2014" name="Proc. Natl. Acad. Sci. U.S.A.">
        <title>Extensive sampling of basidiomycete genomes demonstrates inadequacy of the white-rot/brown-rot paradigm for wood decay fungi.</title>
        <authorList>
            <person name="Riley R."/>
            <person name="Salamov A.A."/>
            <person name="Brown D.W."/>
            <person name="Nagy L.G."/>
            <person name="Floudas D."/>
            <person name="Held B.W."/>
            <person name="Levasseur A."/>
            <person name="Lombard V."/>
            <person name="Morin E."/>
            <person name="Otillar R."/>
            <person name="Lindquist E.A."/>
            <person name="Sun H."/>
            <person name="LaButti K.M."/>
            <person name="Schmutz J."/>
            <person name="Jabbour D."/>
            <person name="Luo H."/>
            <person name="Baker S.E."/>
            <person name="Pisabarro A.G."/>
            <person name="Walton J.D."/>
            <person name="Blanchette R.A."/>
            <person name="Henrissat B."/>
            <person name="Martin F."/>
            <person name="Cullen D."/>
            <person name="Hibbett D.S."/>
            <person name="Grigoriev I.V."/>
        </authorList>
    </citation>
    <scope>NUCLEOTIDE SEQUENCE [LARGE SCALE GENOMIC DNA]</scope>
    <source>
        <strain evidence="3">PC15</strain>
    </source>
</reference>
<evidence type="ECO:0000313" key="2">
    <source>
        <dbReference type="EMBL" id="KDQ24099.1"/>
    </source>
</evidence>
<dbReference type="VEuPathDB" id="FungiDB:PLEOSDRAFT_161922"/>
<evidence type="ECO:0000313" key="3">
    <source>
        <dbReference type="Proteomes" id="UP000027073"/>
    </source>
</evidence>
<dbReference type="HOGENOM" id="CLU_1741347_0_0_1"/>
<organism evidence="2 3">
    <name type="scientific">Pleurotus ostreatus (strain PC15)</name>
    <name type="common">Oyster mushroom</name>
    <dbReference type="NCBI Taxonomy" id="1137138"/>
    <lineage>
        <taxon>Eukaryota</taxon>
        <taxon>Fungi</taxon>
        <taxon>Dikarya</taxon>
        <taxon>Basidiomycota</taxon>
        <taxon>Agaricomycotina</taxon>
        <taxon>Agaricomycetes</taxon>
        <taxon>Agaricomycetidae</taxon>
        <taxon>Agaricales</taxon>
        <taxon>Pleurotineae</taxon>
        <taxon>Pleurotaceae</taxon>
        <taxon>Pleurotus</taxon>
    </lineage>
</organism>
<dbReference type="AlphaFoldDB" id="A0A067N8B7"/>
<proteinExistence type="predicted"/>
<feature type="region of interest" description="Disordered" evidence="1">
    <location>
        <begin position="95"/>
        <end position="126"/>
    </location>
</feature>
<gene>
    <name evidence="2" type="ORF">PLEOSDRAFT_161922</name>
</gene>